<feature type="domain" description="Flavin reductase like" evidence="2">
    <location>
        <begin position="23"/>
        <end position="170"/>
    </location>
</feature>
<keyword evidence="1" id="KW-0560">Oxidoreductase</keyword>
<dbReference type="GO" id="GO:0042602">
    <property type="term" value="F:riboflavin reductase (NADPH) activity"/>
    <property type="evidence" value="ECO:0007669"/>
    <property type="project" value="TreeGrafter"/>
</dbReference>
<dbReference type="EMBL" id="JABEQI010000007">
    <property type="protein sequence ID" value="MBB2187310.1"/>
    <property type="molecule type" value="Genomic_DNA"/>
</dbReference>
<reference evidence="3 4" key="1">
    <citation type="submission" date="2020-04" db="EMBL/GenBank/DDBJ databases">
        <title>Description of novel Gluconacetobacter.</title>
        <authorList>
            <person name="Sombolestani A."/>
        </authorList>
    </citation>
    <scope>NUCLEOTIDE SEQUENCE [LARGE SCALE GENOMIC DNA]</scope>
    <source>
        <strain evidence="3 4">LMG 1382</strain>
    </source>
</reference>
<dbReference type="InterPro" id="IPR012349">
    <property type="entry name" value="Split_barrel_FMN-bd"/>
</dbReference>
<dbReference type="PANTHER" id="PTHR30466:SF1">
    <property type="entry name" value="FMN REDUCTASE (NADH) RUTF"/>
    <property type="match status" value="1"/>
</dbReference>
<proteinExistence type="predicted"/>
<gene>
    <name evidence="3" type="ORF">HLH32_13150</name>
</gene>
<dbReference type="SUPFAM" id="SSF50475">
    <property type="entry name" value="FMN-binding split barrel"/>
    <property type="match status" value="1"/>
</dbReference>
<name>A0A7W4JMJ9_GLULI</name>
<evidence type="ECO:0000313" key="4">
    <source>
        <dbReference type="Proteomes" id="UP000562982"/>
    </source>
</evidence>
<dbReference type="Proteomes" id="UP000562982">
    <property type="component" value="Unassembled WGS sequence"/>
</dbReference>
<organism evidence="3 4">
    <name type="scientific">Gluconacetobacter liquefaciens</name>
    <name type="common">Acetobacter liquefaciens</name>
    <dbReference type="NCBI Taxonomy" id="89584"/>
    <lineage>
        <taxon>Bacteria</taxon>
        <taxon>Pseudomonadati</taxon>
        <taxon>Pseudomonadota</taxon>
        <taxon>Alphaproteobacteria</taxon>
        <taxon>Acetobacterales</taxon>
        <taxon>Acetobacteraceae</taxon>
        <taxon>Gluconacetobacter</taxon>
    </lineage>
</organism>
<evidence type="ECO:0000313" key="3">
    <source>
        <dbReference type="EMBL" id="MBB2187310.1"/>
    </source>
</evidence>
<protein>
    <submittedName>
        <fullName evidence="3">Flavin reductase</fullName>
    </submittedName>
</protein>
<dbReference type="GO" id="GO:0006208">
    <property type="term" value="P:pyrimidine nucleobase catabolic process"/>
    <property type="evidence" value="ECO:0007669"/>
    <property type="project" value="TreeGrafter"/>
</dbReference>
<sequence length="188" mass="19991">MTGDSLMSAPTPDISVDAFRAAMSQLGAPVVVVTTDGQEGRHGLTVSAVCSVSDTPPTLLVCLNRSNRSYAAFAGNRVLGFNILGEGDQALAAAFASSRLQPEERFSHGTWHQAVTGAPLLDGAVVSLDCTVEAVHVSGTHDVLMCHVKAIRHGADDIDVLTWFDRRFHVLPRTKTMKRPGFSGGSYL</sequence>
<dbReference type="Pfam" id="PF01613">
    <property type="entry name" value="Flavin_Reduct"/>
    <property type="match status" value="1"/>
</dbReference>
<dbReference type="SMART" id="SM00903">
    <property type="entry name" value="Flavin_Reduct"/>
    <property type="match status" value="1"/>
</dbReference>
<dbReference type="AlphaFoldDB" id="A0A7W4JMJ9"/>
<evidence type="ECO:0000259" key="2">
    <source>
        <dbReference type="SMART" id="SM00903"/>
    </source>
</evidence>
<dbReference type="InterPro" id="IPR002563">
    <property type="entry name" value="Flavin_Rdtase-like_dom"/>
</dbReference>
<dbReference type="GO" id="GO:0010181">
    <property type="term" value="F:FMN binding"/>
    <property type="evidence" value="ECO:0007669"/>
    <property type="project" value="InterPro"/>
</dbReference>
<dbReference type="InterPro" id="IPR050268">
    <property type="entry name" value="NADH-dep_flavin_reductase"/>
</dbReference>
<dbReference type="Gene3D" id="2.30.110.10">
    <property type="entry name" value="Electron Transport, Fmn-binding Protein, Chain A"/>
    <property type="match status" value="1"/>
</dbReference>
<dbReference type="OrthoDB" id="9789254at2"/>
<evidence type="ECO:0000256" key="1">
    <source>
        <dbReference type="ARBA" id="ARBA00023002"/>
    </source>
</evidence>
<comment type="caution">
    <text evidence="3">The sequence shown here is derived from an EMBL/GenBank/DDBJ whole genome shotgun (WGS) entry which is preliminary data.</text>
</comment>
<accession>A0A7W4JMJ9</accession>
<dbReference type="PANTHER" id="PTHR30466">
    <property type="entry name" value="FLAVIN REDUCTASE"/>
    <property type="match status" value="1"/>
</dbReference>